<dbReference type="GO" id="GO:0042732">
    <property type="term" value="P:D-xylose metabolic process"/>
    <property type="evidence" value="ECO:0007669"/>
    <property type="project" value="UniProtKB-KW"/>
</dbReference>
<comment type="caution">
    <text evidence="9">The sequence shown here is derived from an EMBL/GenBank/DDBJ whole genome shotgun (WGS) entry which is preliminary data.</text>
</comment>
<dbReference type="Proteomes" id="UP000660861">
    <property type="component" value="Unassembled WGS sequence"/>
</dbReference>
<evidence type="ECO:0000259" key="8">
    <source>
        <dbReference type="Pfam" id="PF02782"/>
    </source>
</evidence>
<keyword evidence="5 6" id="KW-0067">ATP-binding</keyword>
<dbReference type="InterPro" id="IPR050406">
    <property type="entry name" value="FGGY_Carb_Kinase"/>
</dbReference>
<dbReference type="SUPFAM" id="SSF53067">
    <property type="entry name" value="Actin-like ATPase domain"/>
    <property type="match status" value="2"/>
</dbReference>
<protein>
    <recommendedName>
        <fullName evidence="6">Xylulose kinase</fullName>
        <shortName evidence="6">Xylulokinase</shortName>
        <ecNumber evidence="6">2.7.1.17</ecNumber>
    </recommendedName>
</protein>
<dbReference type="Pfam" id="PF02782">
    <property type="entry name" value="FGGY_C"/>
    <property type="match status" value="1"/>
</dbReference>
<keyword evidence="3 6" id="KW-0547">Nucleotide-binding</keyword>
<comment type="catalytic activity">
    <reaction evidence="6">
        <text>D-xylulose + ATP = D-xylulose 5-phosphate + ADP + H(+)</text>
        <dbReference type="Rhea" id="RHEA:10964"/>
        <dbReference type="ChEBI" id="CHEBI:15378"/>
        <dbReference type="ChEBI" id="CHEBI:17140"/>
        <dbReference type="ChEBI" id="CHEBI:30616"/>
        <dbReference type="ChEBI" id="CHEBI:57737"/>
        <dbReference type="ChEBI" id="CHEBI:456216"/>
        <dbReference type="EC" id="2.7.1.17"/>
    </reaction>
</comment>
<dbReference type="AlphaFoldDB" id="A0A926IB78"/>
<reference evidence="9" key="1">
    <citation type="submission" date="2020-08" db="EMBL/GenBank/DDBJ databases">
        <title>Genome public.</title>
        <authorList>
            <person name="Liu C."/>
            <person name="Sun Q."/>
        </authorList>
    </citation>
    <scope>NUCLEOTIDE SEQUENCE</scope>
    <source>
        <strain evidence="9">NSJ-54</strain>
    </source>
</reference>
<dbReference type="GO" id="GO:0005997">
    <property type="term" value="P:xylulose metabolic process"/>
    <property type="evidence" value="ECO:0007669"/>
    <property type="project" value="InterPro"/>
</dbReference>
<evidence type="ECO:0000256" key="5">
    <source>
        <dbReference type="ARBA" id="ARBA00022840"/>
    </source>
</evidence>
<feature type="domain" description="Carbohydrate kinase FGGY N-terminal" evidence="7">
    <location>
        <begin position="4"/>
        <end position="246"/>
    </location>
</feature>
<dbReference type="Pfam" id="PF00370">
    <property type="entry name" value="FGGY_N"/>
    <property type="match status" value="1"/>
</dbReference>
<dbReference type="NCBIfam" id="TIGR01312">
    <property type="entry name" value="XylB"/>
    <property type="match status" value="1"/>
</dbReference>
<evidence type="ECO:0000256" key="2">
    <source>
        <dbReference type="ARBA" id="ARBA00022679"/>
    </source>
</evidence>
<dbReference type="EC" id="2.7.1.17" evidence="6"/>
<comment type="similarity">
    <text evidence="1 6">Belongs to the FGGY kinase family.</text>
</comment>
<evidence type="ECO:0000256" key="1">
    <source>
        <dbReference type="ARBA" id="ARBA00009156"/>
    </source>
</evidence>
<evidence type="ECO:0000256" key="4">
    <source>
        <dbReference type="ARBA" id="ARBA00022777"/>
    </source>
</evidence>
<keyword evidence="10" id="KW-1185">Reference proteome</keyword>
<dbReference type="InterPro" id="IPR018485">
    <property type="entry name" value="FGGY_C"/>
</dbReference>
<keyword evidence="6" id="KW-0119">Carbohydrate metabolism</keyword>
<evidence type="ECO:0000313" key="10">
    <source>
        <dbReference type="Proteomes" id="UP000660861"/>
    </source>
</evidence>
<keyword evidence="6" id="KW-0859">Xylose metabolism</keyword>
<name>A0A926IB78_9FIRM</name>
<evidence type="ECO:0000256" key="6">
    <source>
        <dbReference type="RuleBase" id="RU364073"/>
    </source>
</evidence>
<dbReference type="InterPro" id="IPR006000">
    <property type="entry name" value="Xylulokinase"/>
</dbReference>
<dbReference type="CDD" id="cd07805">
    <property type="entry name" value="ASKHA_NBD_FGGY_CvXK-like"/>
    <property type="match status" value="1"/>
</dbReference>
<dbReference type="PIRSF" id="PIRSF000538">
    <property type="entry name" value="GlpK"/>
    <property type="match status" value="1"/>
</dbReference>
<dbReference type="InterPro" id="IPR018484">
    <property type="entry name" value="FGGY_N"/>
</dbReference>
<proteinExistence type="inferred from homology"/>
<sequence length="506" mass="55763">MPQYLLAHDLGTSGNKATLYTTDGKLVGSRVYHYDTHVQNATWVEQDPEDWWRAVSVTTKELVADIDVSHIAAISFSGQMMGCLCVDSNGVPLRESLIWADMRATKEMGQIRERISERDFYHITGHRISPSYGGQKLMWVKDHEPEVYEKTYKILNAKDYIILKLTGRFVTEYTDASSTCLLDLAKLQWSDQLLEVMGLDRDKLPELCRSTDVAGTVTREAAAACGLIEGIPVVCGGGDGVCAAVGTGCVKEGIAHSCMGTSSWISITAKEPVYDDAMRTFTWAHIVPGYVLPTGTMQCGGGSMSWLKNTLCAYEGVLAQEQKVSVYDIIEQETNRSPVGARGLLFLPYLIGERSPRWNPNARGAFVGLTMEHTKDDIVRAVQEGVALNLGVVMDCFQKKGVKIDEMTLIGGGAKSAAWRQIFADMYRCRIQKPNVLEEATSMGAAITGGVGVGAFDDFDVIDRFLTIDSELSPIEENARIYDRLKPIFDECYEGLVGVYDKLAHL</sequence>
<dbReference type="EMBL" id="JACRTC010000002">
    <property type="protein sequence ID" value="MBC8569897.1"/>
    <property type="molecule type" value="Genomic_DNA"/>
</dbReference>
<dbReference type="GO" id="GO:0004856">
    <property type="term" value="F:D-xylulokinase activity"/>
    <property type="evidence" value="ECO:0007669"/>
    <property type="project" value="UniProtKB-EC"/>
</dbReference>
<keyword evidence="2 6" id="KW-0808">Transferase</keyword>
<dbReference type="GO" id="GO:0005524">
    <property type="term" value="F:ATP binding"/>
    <property type="evidence" value="ECO:0007669"/>
    <property type="project" value="UniProtKB-KW"/>
</dbReference>
<evidence type="ECO:0000259" key="7">
    <source>
        <dbReference type="Pfam" id="PF00370"/>
    </source>
</evidence>
<dbReference type="PANTHER" id="PTHR43095">
    <property type="entry name" value="SUGAR KINASE"/>
    <property type="match status" value="1"/>
</dbReference>
<keyword evidence="4 6" id="KW-0418">Kinase</keyword>
<dbReference type="InterPro" id="IPR043129">
    <property type="entry name" value="ATPase_NBD"/>
</dbReference>
<organism evidence="9 10">
    <name type="scientific">Zongyangia hominis</name>
    <dbReference type="NCBI Taxonomy" id="2763677"/>
    <lineage>
        <taxon>Bacteria</taxon>
        <taxon>Bacillati</taxon>
        <taxon>Bacillota</taxon>
        <taxon>Clostridia</taxon>
        <taxon>Eubacteriales</taxon>
        <taxon>Oscillospiraceae</taxon>
        <taxon>Zongyangia</taxon>
    </lineage>
</organism>
<evidence type="ECO:0000256" key="3">
    <source>
        <dbReference type="ARBA" id="ARBA00022741"/>
    </source>
</evidence>
<dbReference type="PANTHER" id="PTHR43095:SF5">
    <property type="entry name" value="XYLULOSE KINASE"/>
    <property type="match status" value="1"/>
</dbReference>
<gene>
    <name evidence="6 9" type="primary">xylB</name>
    <name evidence="9" type="ORF">H8709_03535</name>
</gene>
<evidence type="ECO:0000313" key="9">
    <source>
        <dbReference type="EMBL" id="MBC8569897.1"/>
    </source>
</evidence>
<feature type="domain" description="Carbohydrate kinase FGGY C-terminal" evidence="8">
    <location>
        <begin position="258"/>
        <end position="451"/>
    </location>
</feature>
<dbReference type="Gene3D" id="3.30.420.40">
    <property type="match status" value="2"/>
</dbReference>
<dbReference type="RefSeq" id="WP_262397007.1">
    <property type="nucleotide sequence ID" value="NZ_JACRTC010000002.1"/>
</dbReference>
<accession>A0A926IB78</accession>
<dbReference type="InterPro" id="IPR000577">
    <property type="entry name" value="Carb_kinase_FGGY"/>
</dbReference>